<dbReference type="InterPro" id="IPR022812">
    <property type="entry name" value="Dynamin"/>
</dbReference>
<dbReference type="GeneID" id="98149180"/>
<reference evidence="2 3" key="1">
    <citation type="submission" date="2024-07" db="EMBL/GenBank/DDBJ databases">
        <title>Section-level genome sequencing and comparative genomics of Aspergillus sections Usti and Cavernicolus.</title>
        <authorList>
            <consortium name="Lawrence Berkeley National Laboratory"/>
            <person name="Nybo J.L."/>
            <person name="Vesth T.C."/>
            <person name="Theobald S."/>
            <person name="Frisvad J.C."/>
            <person name="Larsen T.O."/>
            <person name="Kjaerboelling I."/>
            <person name="Rothschild-Mancinelli K."/>
            <person name="Lyhne E.K."/>
            <person name="Kogle M.E."/>
            <person name="Barry K."/>
            <person name="Clum A."/>
            <person name="Na H."/>
            <person name="Ledsgaard L."/>
            <person name="Lin J."/>
            <person name="Lipzen A."/>
            <person name="Kuo A."/>
            <person name="Riley R."/>
            <person name="Mondo S."/>
            <person name="Labutti K."/>
            <person name="Haridas S."/>
            <person name="Pangalinan J."/>
            <person name="Salamov A.A."/>
            <person name="Simmons B.A."/>
            <person name="Magnuson J.K."/>
            <person name="Chen J."/>
            <person name="Drula E."/>
            <person name="Henrissat B."/>
            <person name="Wiebenga A."/>
            <person name="Lubbers R.J."/>
            <person name="Gomes A.C."/>
            <person name="Macurrencykelacurrency M.R."/>
            <person name="Stajich J."/>
            <person name="Grigoriev I.V."/>
            <person name="Mortensen U.H."/>
            <person name="De Vries R.P."/>
            <person name="Baker S.E."/>
            <person name="Andersen M.R."/>
        </authorList>
    </citation>
    <scope>NUCLEOTIDE SEQUENCE [LARGE SCALE GENOMIC DNA]</scope>
    <source>
        <strain evidence="2 3">CBS 449.75</strain>
    </source>
</reference>
<dbReference type="EMBL" id="JBFXLQ010000114">
    <property type="protein sequence ID" value="KAL2859810.1"/>
    <property type="molecule type" value="Genomic_DNA"/>
</dbReference>
<dbReference type="SUPFAM" id="SSF52540">
    <property type="entry name" value="P-loop containing nucleoside triphosphate hydrolases"/>
    <property type="match status" value="1"/>
</dbReference>
<proteinExistence type="predicted"/>
<feature type="domain" description="Dynamin GTPase" evidence="1">
    <location>
        <begin position="3"/>
        <end position="173"/>
    </location>
</feature>
<dbReference type="InterPro" id="IPR027417">
    <property type="entry name" value="P-loop_NTPase"/>
</dbReference>
<dbReference type="GO" id="GO:0016787">
    <property type="term" value="F:hydrolase activity"/>
    <property type="evidence" value="ECO:0007669"/>
    <property type="project" value="UniProtKB-KW"/>
</dbReference>
<evidence type="ECO:0000313" key="3">
    <source>
        <dbReference type="Proteomes" id="UP001610432"/>
    </source>
</evidence>
<comment type="caution">
    <text evidence="2">The sequence shown here is derived from an EMBL/GenBank/DDBJ whole genome shotgun (WGS) entry which is preliminary data.</text>
</comment>
<dbReference type="PANTHER" id="PTHR11566:SF21">
    <property type="entry name" value="DYNAMIN RELATED PROTEIN 1, ISOFORM A"/>
    <property type="match status" value="1"/>
</dbReference>
<evidence type="ECO:0000259" key="1">
    <source>
        <dbReference type="SMART" id="SM00053"/>
    </source>
</evidence>
<dbReference type="PRINTS" id="PR00195">
    <property type="entry name" value="DYNAMIN"/>
</dbReference>
<dbReference type="CDD" id="cd08771">
    <property type="entry name" value="DLP_1"/>
    <property type="match status" value="1"/>
</dbReference>
<dbReference type="Gene3D" id="3.40.50.300">
    <property type="entry name" value="P-loop containing nucleotide triphosphate hydrolases"/>
    <property type="match status" value="1"/>
</dbReference>
<evidence type="ECO:0000313" key="2">
    <source>
        <dbReference type="EMBL" id="KAL2859810.1"/>
    </source>
</evidence>
<organism evidence="2 3">
    <name type="scientific">Aspergillus lucknowensis</name>
    <dbReference type="NCBI Taxonomy" id="176173"/>
    <lineage>
        <taxon>Eukaryota</taxon>
        <taxon>Fungi</taxon>
        <taxon>Dikarya</taxon>
        <taxon>Ascomycota</taxon>
        <taxon>Pezizomycotina</taxon>
        <taxon>Eurotiomycetes</taxon>
        <taxon>Eurotiomycetidae</taxon>
        <taxon>Eurotiales</taxon>
        <taxon>Aspergillaceae</taxon>
        <taxon>Aspergillus</taxon>
        <taxon>Aspergillus subgen. Nidulantes</taxon>
    </lineage>
</organism>
<dbReference type="InterPro" id="IPR045063">
    <property type="entry name" value="Dynamin_N"/>
</dbReference>
<sequence>MEQESLNSFCEELDDFGKLPNLIENAKAVMGISTHGRAFSNDILRVEISGPDRPHLTIVDLPGLIHSETKLQSAADVQLVQDVVQSYMREPRCIILAVVSAKNDFANQIVLRLARNADEAGTRTLGVITKPDTLIADSESEAMFLSLAKNQEVEFKLGWHVLKNMDSEKGNNHVMRVNSLHHLHCMLPNFHRLHTLRSRPRHGRAEPLAQLITEITPLLIIRFSTALARDEQPWSNVFETLKSQRKRVLKQRWSILRVHRVQEFACNHREHIQYDHIRER</sequence>
<name>A0ABR4L5K7_9EURO</name>
<protein>
    <submittedName>
        <fullName evidence="2">P-loop containing nucleoside triphosphate hydrolase protein</fullName>
    </submittedName>
</protein>
<dbReference type="RefSeq" id="XP_070880366.1">
    <property type="nucleotide sequence ID" value="XM_071034108.1"/>
</dbReference>
<accession>A0ABR4L5K7</accession>
<dbReference type="Proteomes" id="UP001610432">
    <property type="component" value="Unassembled WGS sequence"/>
</dbReference>
<gene>
    <name evidence="2" type="ORF">BJX67DRAFT_386619</name>
</gene>
<dbReference type="PANTHER" id="PTHR11566">
    <property type="entry name" value="DYNAMIN"/>
    <property type="match status" value="1"/>
</dbReference>
<dbReference type="SMART" id="SM00053">
    <property type="entry name" value="DYNc"/>
    <property type="match status" value="1"/>
</dbReference>
<dbReference type="Pfam" id="PF00350">
    <property type="entry name" value="Dynamin_N"/>
    <property type="match status" value="1"/>
</dbReference>
<keyword evidence="2" id="KW-0378">Hydrolase</keyword>
<dbReference type="InterPro" id="IPR001401">
    <property type="entry name" value="Dynamin_GTPase"/>
</dbReference>
<keyword evidence="3" id="KW-1185">Reference proteome</keyword>